<organism evidence="7 8">
    <name type="scientific">Pelagicoccus albus</name>
    <dbReference type="NCBI Taxonomy" id="415222"/>
    <lineage>
        <taxon>Bacteria</taxon>
        <taxon>Pseudomonadati</taxon>
        <taxon>Verrucomicrobiota</taxon>
        <taxon>Opitutia</taxon>
        <taxon>Puniceicoccales</taxon>
        <taxon>Pelagicoccaceae</taxon>
        <taxon>Pelagicoccus</taxon>
    </lineage>
</organism>
<proteinExistence type="predicted"/>
<dbReference type="Gene3D" id="2.60.120.1130">
    <property type="match status" value="1"/>
</dbReference>
<evidence type="ECO:0000259" key="5">
    <source>
        <dbReference type="Pfam" id="PF01841"/>
    </source>
</evidence>
<evidence type="ECO:0000313" key="7">
    <source>
        <dbReference type="EMBL" id="MBC2604759.1"/>
    </source>
</evidence>
<dbReference type="Gene3D" id="2.60.40.3140">
    <property type="match status" value="1"/>
</dbReference>
<dbReference type="Pfam" id="PF14559">
    <property type="entry name" value="TPR_19"/>
    <property type="match status" value="1"/>
</dbReference>
<dbReference type="InterPro" id="IPR019734">
    <property type="entry name" value="TPR_rpt"/>
</dbReference>
<dbReference type="InterPro" id="IPR038765">
    <property type="entry name" value="Papain-like_cys_pep_sf"/>
</dbReference>
<dbReference type="InterPro" id="IPR002931">
    <property type="entry name" value="Transglutaminase-like"/>
</dbReference>
<dbReference type="PROSITE" id="PS50005">
    <property type="entry name" value="TPR"/>
    <property type="match status" value="1"/>
</dbReference>
<dbReference type="SUPFAM" id="SSF54001">
    <property type="entry name" value="Cysteine proteinases"/>
    <property type="match status" value="1"/>
</dbReference>
<name>A0A7X1E6Y3_9BACT</name>
<gene>
    <name evidence="7" type="ORF">H5P27_01680</name>
</gene>
<dbReference type="Pfam" id="PF12969">
    <property type="entry name" value="DUF3857"/>
    <property type="match status" value="1"/>
</dbReference>
<evidence type="ECO:0000259" key="6">
    <source>
        <dbReference type="Pfam" id="PF12969"/>
    </source>
</evidence>
<dbReference type="EMBL" id="JACHVC010000001">
    <property type="protein sequence ID" value="MBC2604759.1"/>
    <property type="molecule type" value="Genomic_DNA"/>
</dbReference>
<dbReference type="SUPFAM" id="SSF48452">
    <property type="entry name" value="TPR-like"/>
    <property type="match status" value="1"/>
</dbReference>
<evidence type="ECO:0000256" key="2">
    <source>
        <dbReference type="ARBA" id="ARBA00022803"/>
    </source>
</evidence>
<dbReference type="AlphaFoldDB" id="A0A7X1E6Y3"/>
<dbReference type="PANTHER" id="PTHR44943">
    <property type="entry name" value="CELLULOSE SYNTHASE OPERON PROTEIN C"/>
    <property type="match status" value="1"/>
</dbReference>
<dbReference type="Gene3D" id="3.10.620.30">
    <property type="match status" value="1"/>
</dbReference>
<evidence type="ECO:0000313" key="8">
    <source>
        <dbReference type="Proteomes" id="UP000526501"/>
    </source>
</evidence>
<dbReference type="RefSeq" id="WP_185658646.1">
    <property type="nucleotide sequence ID" value="NZ_CAWPOO010000001.1"/>
</dbReference>
<dbReference type="Pfam" id="PF01841">
    <property type="entry name" value="Transglut_core"/>
    <property type="match status" value="1"/>
</dbReference>
<evidence type="ECO:0000256" key="4">
    <source>
        <dbReference type="SAM" id="SignalP"/>
    </source>
</evidence>
<evidence type="ECO:0000256" key="1">
    <source>
        <dbReference type="ARBA" id="ARBA00022737"/>
    </source>
</evidence>
<keyword evidence="2 3" id="KW-0802">TPR repeat</keyword>
<dbReference type="InterPro" id="IPR024618">
    <property type="entry name" value="DUF3857"/>
</dbReference>
<dbReference type="InterPro" id="IPR051685">
    <property type="entry name" value="Ycf3/AcsC/BcsC/TPR_MFPF"/>
</dbReference>
<feature type="signal peptide" evidence="4">
    <location>
        <begin position="1"/>
        <end position="22"/>
    </location>
</feature>
<feature type="domain" description="Transglutaminase-like" evidence="5">
    <location>
        <begin position="908"/>
        <end position="975"/>
    </location>
</feature>
<feature type="domain" description="DUF3857" evidence="6">
    <location>
        <begin position="694"/>
        <end position="817"/>
    </location>
</feature>
<dbReference type="SMART" id="SM00028">
    <property type="entry name" value="TPR"/>
    <property type="match status" value="4"/>
</dbReference>
<dbReference type="InterPro" id="IPR011990">
    <property type="entry name" value="TPR-like_helical_dom_sf"/>
</dbReference>
<comment type="caution">
    <text evidence="7">The sequence shown here is derived from an EMBL/GenBank/DDBJ whole genome shotgun (WGS) entry which is preliminary data.</text>
</comment>
<dbReference type="Gene3D" id="1.25.40.10">
    <property type="entry name" value="Tetratricopeptide repeat domain"/>
    <property type="match status" value="2"/>
</dbReference>
<accession>A0A7X1E6Y3</accession>
<sequence length="1269" mass="143944">MRFTSLLATSLLIASSLIPKLAAATATSNPNGEMMEIPIVELSSDQRQQEREAIICSDQGKALWTQHNLRIQNFGPDYRVFQDTEYDENAFDEQQLLLVKNEKSQIRVEVLATRVGYMPEVTLDSIDGNFRAYLKDLKVKKLETGRKKFGDLEWNTYTFRSRYSNKTALDQRYQTYRNGYLYTLYFWSFKGESNHEEIKAESERIASKIEFADENRFTYVEGLKAVETLANPSLGISLDLKDQRLAIGEEVSTENDAHWFCFSPTDAMLVTFNPILLGPNKLSMNEVVRGFEVAIGGNFSSDREKKQRSFKVGDYTCKEFAGPWTNEEGQVAQVVIRIIKGQKSALLLNTLSYAHSLDTVKERADAYLETLVFKDPVEPPPTSPAIAEFQSGFYNGVGVFNFQQGNPNKATRYFQESYNLKPDLLGVAVNLAHTLLAQGKIDEALQICETELAKNSDNLRLLSIQGSCYFQIGRTQEAIESYRKLIFEYGVSADETLNEYYSLLFSRGENKTLYEDVSKAEEMAGQTLAIRYWKIVALRDNGNLDQALELSEELVSNIPDNYQFAELHVDVLLKVQENAAALEYCHYAIEELGLTQMRYYEAVCHLAMQRYASAKDSLDACLAAYPAHAQAMGLLSQIHTLMGGTDPSLFSNPIPAVPYAETIDQLELAVDQERLSRKGAYAVMHGLAYEFHKNQRQRKTLYQLFKVLDEDAVLELSELEQSFNPNFERIYVNEAKVLSEDGEVLAEADPSQFYLTNNEAESIVSEKRNLHIPFPGVRKGCLVKLVLTYETNQPVEEFQFANPVISGIFPRRVAFAQVNGDIDSLSYQSNLDDFVFEKSDNSLLWYIPEPNSYDRVEHQPDSKLFLPTVWIGPAEKSWQTLGDTYYSEIESQLTETDSRCGDIVKDLDIGDGNERQKVDALFKYISDQYTYKALLFGPRSTQPNQIGKILTNRYGDCKDHTVLALHLLREMGIEAWPALVDTNRQAIAEVPSLYQFNHMILYVPSIEENPFIDPTDYPNGKSYRPRYLDDQIALIVTPKGSSLKVIGGLRPEDNQMEINRAVKFTDTKEIEVHEKVTAHGHSAAFIRQFLRGAPDNERITILQSYLRLAEPSLYLSNLEVQNLDTPQLPIELDYSYTADKSFASEGGTLRGRAPSTWDNLVFYNERSTEPRRIPFRINSPVEISLQLDVSVPESFHFSRDELLQTVEASSSFGAVVRTAHQTGAHTSFDYQITLNGDTYASDRYEDYIEHAENAKRLLAPDLVLSKKPL</sequence>
<keyword evidence="8" id="KW-1185">Reference proteome</keyword>
<dbReference type="Pfam" id="PF13181">
    <property type="entry name" value="TPR_8"/>
    <property type="match status" value="1"/>
</dbReference>
<dbReference type="Proteomes" id="UP000526501">
    <property type="component" value="Unassembled WGS sequence"/>
</dbReference>
<keyword evidence="1" id="KW-0677">Repeat</keyword>
<evidence type="ECO:0000256" key="3">
    <source>
        <dbReference type="PROSITE-ProRule" id="PRU00339"/>
    </source>
</evidence>
<protein>
    <submittedName>
        <fullName evidence="7">DUF3857 domain-containing protein</fullName>
    </submittedName>
</protein>
<feature type="repeat" description="TPR" evidence="3">
    <location>
        <begin position="391"/>
        <end position="424"/>
    </location>
</feature>
<reference evidence="7 8" key="1">
    <citation type="submission" date="2020-07" db="EMBL/GenBank/DDBJ databases">
        <authorList>
            <person name="Feng X."/>
        </authorList>
    </citation>
    <scope>NUCLEOTIDE SEQUENCE [LARGE SCALE GENOMIC DNA]</scope>
    <source>
        <strain evidence="7 8">JCM23202</strain>
    </source>
</reference>
<feature type="chain" id="PRO_5030792276" evidence="4">
    <location>
        <begin position="23"/>
        <end position="1269"/>
    </location>
</feature>
<keyword evidence="4" id="KW-0732">Signal</keyword>
<dbReference type="PANTHER" id="PTHR44943:SF8">
    <property type="entry name" value="TPR REPEAT-CONTAINING PROTEIN MJ0263"/>
    <property type="match status" value="1"/>
</dbReference>